<feature type="region of interest" description="Disordered" evidence="1">
    <location>
        <begin position="1"/>
        <end position="29"/>
    </location>
</feature>
<reference evidence="3 4" key="1">
    <citation type="submission" date="2020-08" db="EMBL/GenBank/DDBJ databases">
        <title>Genomic Encyclopedia of Type Strains, Phase IV (KMG-V): Genome sequencing to study the core and pangenomes of soil and plant-associated prokaryotes.</title>
        <authorList>
            <person name="Whitman W."/>
        </authorList>
    </citation>
    <scope>NUCLEOTIDE SEQUENCE [LARGE SCALE GENOMIC DNA]</scope>
    <source>
        <strain evidence="3 4">X5P3</strain>
    </source>
</reference>
<keyword evidence="3" id="KW-0413">Isomerase</keyword>
<accession>A0A7W7ZV24</accession>
<protein>
    <submittedName>
        <fullName evidence="3">Protein-disulfide isomerase</fullName>
    </submittedName>
</protein>
<sequence>MAQFRELDMPLTTLTSASDETRPGRGGPSTAPVRVVVFDDLECPFFCARLNQTLFPDLLNRYGNQVHFVYQDMPLDEHLRAVRAAVDTNCLAKYSAPAYWEAVDQIHKVSSDLGGPERILAKANEEIDAMVLGIANQRQLDVSAMDACVAKQDAGVIKQSQVEAETLGVVRTPTLFINGVKIEGAVPLPFLFQIIDDALRSQGIQFPVVAITK</sequence>
<comment type="caution">
    <text evidence="3">The sequence shown here is derived from an EMBL/GenBank/DDBJ whole genome shotgun (WGS) entry which is preliminary data.</text>
</comment>
<dbReference type="GO" id="GO:0016853">
    <property type="term" value="F:isomerase activity"/>
    <property type="evidence" value="ECO:0007669"/>
    <property type="project" value="UniProtKB-KW"/>
</dbReference>
<dbReference type="Gene3D" id="3.40.30.10">
    <property type="entry name" value="Glutaredoxin"/>
    <property type="match status" value="1"/>
</dbReference>
<dbReference type="Proteomes" id="UP000584867">
    <property type="component" value="Unassembled WGS sequence"/>
</dbReference>
<dbReference type="EMBL" id="JACHIO010000025">
    <property type="protein sequence ID" value="MBB5066239.1"/>
    <property type="molecule type" value="Genomic_DNA"/>
</dbReference>
<evidence type="ECO:0000313" key="3">
    <source>
        <dbReference type="EMBL" id="MBB5066239.1"/>
    </source>
</evidence>
<name>A0A7W7ZV24_9BACT</name>
<dbReference type="Pfam" id="PF13462">
    <property type="entry name" value="Thioredoxin_4"/>
    <property type="match status" value="1"/>
</dbReference>
<dbReference type="InterPro" id="IPR036249">
    <property type="entry name" value="Thioredoxin-like_sf"/>
</dbReference>
<evidence type="ECO:0000256" key="1">
    <source>
        <dbReference type="SAM" id="MobiDB-lite"/>
    </source>
</evidence>
<dbReference type="RefSeq" id="WP_184259600.1">
    <property type="nucleotide sequence ID" value="NZ_JACHIO010000025.1"/>
</dbReference>
<evidence type="ECO:0000259" key="2">
    <source>
        <dbReference type="Pfam" id="PF13462"/>
    </source>
</evidence>
<dbReference type="SUPFAM" id="SSF52833">
    <property type="entry name" value="Thioredoxin-like"/>
    <property type="match status" value="1"/>
</dbReference>
<gene>
    <name evidence="3" type="ORF">HDF15_004615</name>
</gene>
<feature type="domain" description="Thioredoxin-like fold" evidence="2">
    <location>
        <begin position="27"/>
        <end position="196"/>
    </location>
</feature>
<evidence type="ECO:0000313" key="4">
    <source>
        <dbReference type="Proteomes" id="UP000584867"/>
    </source>
</evidence>
<dbReference type="InterPro" id="IPR012336">
    <property type="entry name" value="Thioredoxin-like_fold"/>
</dbReference>
<proteinExistence type="predicted"/>
<organism evidence="3 4">
    <name type="scientific">Granulicella mallensis</name>
    <dbReference type="NCBI Taxonomy" id="940614"/>
    <lineage>
        <taxon>Bacteria</taxon>
        <taxon>Pseudomonadati</taxon>
        <taxon>Acidobacteriota</taxon>
        <taxon>Terriglobia</taxon>
        <taxon>Terriglobales</taxon>
        <taxon>Acidobacteriaceae</taxon>
        <taxon>Granulicella</taxon>
    </lineage>
</organism>
<dbReference type="AlphaFoldDB" id="A0A7W7ZV24"/>